<evidence type="ECO:0000313" key="1">
    <source>
        <dbReference type="EMBL" id="MBD2860542.1"/>
    </source>
</evidence>
<dbReference type="Proteomes" id="UP000639396">
    <property type="component" value="Unassembled WGS sequence"/>
</dbReference>
<name>A0A927C5T7_9BACL</name>
<dbReference type="RefSeq" id="WP_190923761.1">
    <property type="nucleotide sequence ID" value="NZ_JACXJA010000001.1"/>
</dbReference>
<reference evidence="1" key="1">
    <citation type="submission" date="2020-09" db="EMBL/GenBank/DDBJ databases">
        <title>A novel bacterium of genus Paenibacillus, isolated from South China Sea.</title>
        <authorList>
            <person name="Huang H."/>
            <person name="Mo K."/>
            <person name="Hu Y."/>
        </authorList>
    </citation>
    <scope>NUCLEOTIDE SEQUENCE</scope>
    <source>
        <strain evidence="1">IB182363</strain>
    </source>
</reference>
<dbReference type="EMBL" id="JACXJA010000001">
    <property type="protein sequence ID" value="MBD2860542.1"/>
    <property type="molecule type" value="Genomic_DNA"/>
</dbReference>
<dbReference type="AlphaFoldDB" id="A0A927C5T7"/>
<comment type="caution">
    <text evidence="1">The sequence shown here is derived from an EMBL/GenBank/DDBJ whole genome shotgun (WGS) entry which is preliminary data.</text>
</comment>
<sequence>MIQAPEPKDGCTFKQPDKCMACVWGRWEASRQFCMLPVCVKETVEETDGCERG</sequence>
<accession>A0A927C5T7</accession>
<proteinExistence type="predicted"/>
<protein>
    <submittedName>
        <fullName evidence="1">Uncharacterized protein</fullName>
    </submittedName>
</protein>
<keyword evidence="2" id="KW-1185">Reference proteome</keyword>
<gene>
    <name evidence="1" type="ORF">IDH45_00890</name>
</gene>
<evidence type="ECO:0000313" key="2">
    <source>
        <dbReference type="Proteomes" id="UP000639396"/>
    </source>
</evidence>
<organism evidence="1 2">
    <name type="scientific">Paenibacillus oceani</name>
    <dbReference type="NCBI Taxonomy" id="2772510"/>
    <lineage>
        <taxon>Bacteria</taxon>
        <taxon>Bacillati</taxon>
        <taxon>Bacillota</taxon>
        <taxon>Bacilli</taxon>
        <taxon>Bacillales</taxon>
        <taxon>Paenibacillaceae</taxon>
        <taxon>Paenibacillus</taxon>
    </lineage>
</organism>